<feature type="transmembrane region" description="Helical" evidence="8">
    <location>
        <begin position="63"/>
        <end position="89"/>
    </location>
</feature>
<evidence type="ECO:0000256" key="8">
    <source>
        <dbReference type="SAM" id="Phobius"/>
    </source>
</evidence>
<dbReference type="InterPro" id="IPR007227">
    <property type="entry name" value="Cell_shape_determining_MreD"/>
</dbReference>
<name>A0ABS2PZ50_9BACL</name>
<accession>A0ABS2PZ50</accession>
<dbReference type="RefSeq" id="WP_205002678.1">
    <property type="nucleotide sequence ID" value="NZ_JAFBER010000004.1"/>
</dbReference>
<keyword evidence="5" id="KW-0133">Cell shape</keyword>
<keyword evidence="4 8" id="KW-0812">Transmembrane</keyword>
<keyword evidence="10" id="KW-1185">Reference proteome</keyword>
<feature type="transmembrane region" description="Helical" evidence="8">
    <location>
        <begin position="31"/>
        <end position="51"/>
    </location>
</feature>
<reference evidence="9 10" key="1">
    <citation type="submission" date="2021-01" db="EMBL/GenBank/DDBJ databases">
        <title>Genomic Encyclopedia of Type Strains, Phase IV (KMG-IV): sequencing the most valuable type-strain genomes for metagenomic binning, comparative biology and taxonomic classification.</title>
        <authorList>
            <person name="Goeker M."/>
        </authorList>
    </citation>
    <scope>NUCLEOTIDE SEQUENCE [LARGE SCALE GENOMIC DNA]</scope>
    <source>
        <strain evidence="9 10">DSM 28236</strain>
    </source>
</reference>
<protein>
    <submittedName>
        <fullName evidence="9">Rod shape-determining protein MreD</fullName>
    </submittedName>
</protein>
<dbReference type="Pfam" id="PF04093">
    <property type="entry name" value="MreD"/>
    <property type="match status" value="1"/>
</dbReference>
<dbReference type="NCBIfam" id="TIGR03426">
    <property type="entry name" value="shape_MreD"/>
    <property type="match status" value="1"/>
</dbReference>
<evidence type="ECO:0000256" key="1">
    <source>
        <dbReference type="ARBA" id="ARBA00004651"/>
    </source>
</evidence>
<evidence type="ECO:0000256" key="6">
    <source>
        <dbReference type="ARBA" id="ARBA00022989"/>
    </source>
</evidence>
<dbReference type="Proteomes" id="UP000808914">
    <property type="component" value="Unassembled WGS sequence"/>
</dbReference>
<keyword evidence="6 8" id="KW-1133">Transmembrane helix</keyword>
<evidence type="ECO:0000256" key="3">
    <source>
        <dbReference type="ARBA" id="ARBA00022475"/>
    </source>
</evidence>
<proteinExistence type="inferred from homology"/>
<dbReference type="EMBL" id="JAFBER010000004">
    <property type="protein sequence ID" value="MBM7644719.1"/>
    <property type="molecule type" value="Genomic_DNA"/>
</dbReference>
<evidence type="ECO:0000313" key="10">
    <source>
        <dbReference type="Proteomes" id="UP000808914"/>
    </source>
</evidence>
<evidence type="ECO:0000313" key="9">
    <source>
        <dbReference type="EMBL" id="MBM7644719.1"/>
    </source>
</evidence>
<gene>
    <name evidence="9" type="ORF">JOD45_000926</name>
</gene>
<comment type="subcellular location">
    <subcellularLocation>
        <location evidence="1">Cell membrane</location>
        <topology evidence="1">Multi-pass membrane protein</topology>
    </subcellularLocation>
</comment>
<evidence type="ECO:0000256" key="4">
    <source>
        <dbReference type="ARBA" id="ARBA00022692"/>
    </source>
</evidence>
<evidence type="ECO:0000256" key="7">
    <source>
        <dbReference type="ARBA" id="ARBA00023136"/>
    </source>
</evidence>
<organism evidence="9 10">
    <name type="scientific">Scopulibacillus daqui</name>
    <dbReference type="NCBI Taxonomy" id="1469162"/>
    <lineage>
        <taxon>Bacteria</taxon>
        <taxon>Bacillati</taxon>
        <taxon>Bacillota</taxon>
        <taxon>Bacilli</taxon>
        <taxon>Bacillales</taxon>
        <taxon>Sporolactobacillaceae</taxon>
        <taxon>Scopulibacillus</taxon>
    </lineage>
</organism>
<evidence type="ECO:0000256" key="2">
    <source>
        <dbReference type="ARBA" id="ARBA00007776"/>
    </source>
</evidence>
<sequence length="172" mass="19954">MKHVKLFLILFVLFLIQGTVMTVFSPEWFGYHLMIIPHFVFAAVMLVAFFLNQGTAVKYGAVFGFLIDIIYTNVWGVYAFCIAFTAYLLSYLTKIFHMNLFVVFIISMIGVCLLELEVYGIYSIVGLTNIPFVHFLEYRLPPTAVLNGVFTIIAFYPLRRFLERMREETIEE</sequence>
<comment type="similarity">
    <text evidence="2">Belongs to the MreD family.</text>
</comment>
<feature type="transmembrane region" description="Helical" evidence="8">
    <location>
        <begin position="95"/>
        <end position="114"/>
    </location>
</feature>
<keyword evidence="3" id="KW-1003">Cell membrane</keyword>
<keyword evidence="7 8" id="KW-0472">Membrane</keyword>
<feature type="transmembrane region" description="Helical" evidence="8">
    <location>
        <begin position="142"/>
        <end position="158"/>
    </location>
</feature>
<comment type="caution">
    <text evidence="9">The sequence shown here is derived from an EMBL/GenBank/DDBJ whole genome shotgun (WGS) entry which is preliminary data.</text>
</comment>
<evidence type="ECO:0000256" key="5">
    <source>
        <dbReference type="ARBA" id="ARBA00022960"/>
    </source>
</evidence>